<dbReference type="EMBL" id="NRDI02000029">
    <property type="protein sequence ID" value="KAI1508065.1"/>
    <property type="molecule type" value="Genomic_DNA"/>
</dbReference>
<accession>A0A922N4N2</accession>
<organism evidence="2 3">
    <name type="scientific">Pyrenophora tritici-repentis</name>
    <dbReference type="NCBI Taxonomy" id="45151"/>
    <lineage>
        <taxon>Eukaryota</taxon>
        <taxon>Fungi</taxon>
        <taxon>Dikarya</taxon>
        <taxon>Ascomycota</taxon>
        <taxon>Pezizomycotina</taxon>
        <taxon>Dothideomycetes</taxon>
        <taxon>Pleosporomycetidae</taxon>
        <taxon>Pleosporales</taxon>
        <taxon>Pleosporineae</taxon>
        <taxon>Pleosporaceae</taxon>
        <taxon>Pyrenophora</taxon>
    </lineage>
</organism>
<dbReference type="AlphaFoldDB" id="A0A922N4N2"/>
<evidence type="ECO:0000313" key="2">
    <source>
        <dbReference type="EMBL" id="KAI1508065.1"/>
    </source>
</evidence>
<protein>
    <submittedName>
        <fullName evidence="2">Uncharacterized protein</fullName>
    </submittedName>
</protein>
<evidence type="ECO:0000256" key="1">
    <source>
        <dbReference type="SAM" id="MobiDB-lite"/>
    </source>
</evidence>
<dbReference type="Proteomes" id="UP000249757">
    <property type="component" value="Unassembled WGS sequence"/>
</dbReference>
<feature type="region of interest" description="Disordered" evidence="1">
    <location>
        <begin position="1"/>
        <end position="49"/>
    </location>
</feature>
<keyword evidence="3" id="KW-1185">Reference proteome</keyword>
<evidence type="ECO:0000313" key="3">
    <source>
        <dbReference type="Proteomes" id="UP000249757"/>
    </source>
</evidence>
<comment type="caution">
    <text evidence="2">The sequence shown here is derived from an EMBL/GenBank/DDBJ whole genome shotgun (WGS) entry which is preliminary data.</text>
</comment>
<proteinExistence type="predicted"/>
<gene>
    <name evidence="2" type="ORF">Ptr86124_012987</name>
</gene>
<reference evidence="3" key="1">
    <citation type="journal article" date="2022" name="Microb. Genom.">
        <title>A global pangenome for the wheat fungal pathogen Pyrenophora tritici-repentis and prediction of effector protein structural homology.</title>
        <authorList>
            <person name="Moolhuijzen P.M."/>
            <person name="See P.T."/>
            <person name="Shi G."/>
            <person name="Powell H.R."/>
            <person name="Cockram J."/>
            <person name="Jorgensen L.N."/>
            <person name="Benslimane H."/>
            <person name="Strelkov S.E."/>
            <person name="Turner J."/>
            <person name="Liu Z."/>
            <person name="Moffat C.S."/>
        </authorList>
    </citation>
    <scope>NUCLEOTIDE SEQUENCE [LARGE SCALE GENOMIC DNA]</scope>
</reference>
<name>A0A922N4N2_9PLEO</name>
<sequence length="276" mass="31643">MSSPLADPPSRPERARVKHSNNTAVEATGFQPVPHNSLKNSKSRRRPRAMHEVLPKLSKLSEDSIFTYFQEKTEKKDGASCVFLLWGSENSESFTTWAVDVPITDLESEHEIFALLAKKYDKELGPLRRCLSFRKFSRLKPVTFRLICRSSERFLAFVEPLDLDNYHKSCSEQQEEAATTIDLITDFNSTTFPYYCYSDSSGKYEHCNSDCPANSSKLAGISTCPFEEWDRCNDQIRWIKTAPFLSCYFRNPAGASSQNILNGFSSHHFTHYYRQV</sequence>